<feature type="transmembrane region" description="Helical" evidence="9">
    <location>
        <begin position="409"/>
        <end position="431"/>
    </location>
</feature>
<dbReference type="SUPFAM" id="SSF158791">
    <property type="entry name" value="MgtE N-terminal domain-like"/>
    <property type="match status" value="1"/>
</dbReference>
<accession>A0ABU5S8K8</accession>
<keyword evidence="9" id="KW-1003">Cell membrane</keyword>
<dbReference type="PANTHER" id="PTHR43773:SF1">
    <property type="entry name" value="MAGNESIUM TRANSPORTER MGTE"/>
    <property type="match status" value="1"/>
</dbReference>
<evidence type="ECO:0000256" key="1">
    <source>
        <dbReference type="ARBA" id="ARBA00004141"/>
    </source>
</evidence>
<evidence type="ECO:0000256" key="7">
    <source>
        <dbReference type="ARBA" id="ARBA00023136"/>
    </source>
</evidence>
<name>A0ABU5S8K8_9BACT</name>
<dbReference type="CDD" id="cd04606">
    <property type="entry name" value="CBS_pair_Mg_transporter"/>
    <property type="match status" value="1"/>
</dbReference>
<protein>
    <recommendedName>
        <fullName evidence="9">Magnesium transporter MgtE</fullName>
    </recommendedName>
</protein>
<dbReference type="EMBL" id="JAYGIL010000024">
    <property type="protein sequence ID" value="MEA5404696.1"/>
    <property type="molecule type" value="Genomic_DNA"/>
</dbReference>
<evidence type="ECO:0000313" key="12">
    <source>
        <dbReference type="Proteomes" id="UP001303899"/>
    </source>
</evidence>
<evidence type="ECO:0000256" key="5">
    <source>
        <dbReference type="ARBA" id="ARBA00022842"/>
    </source>
</evidence>
<evidence type="ECO:0000256" key="2">
    <source>
        <dbReference type="ARBA" id="ARBA00009749"/>
    </source>
</evidence>
<proteinExistence type="inferred from homology"/>
<dbReference type="SMART" id="SM00116">
    <property type="entry name" value="CBS"/>
    <property type="match status" value="2"/>
</dbReference>
<dbReference type="InterPro" id="IPR036739">
    <property type="entry name" value="SLC41_membr_dom_sf"/>
</dbReference>
<keyword evidence="8" id="KW-0129">CBS domain</keyword>
<dbReference type="PROSITE" id="PS51371">
    <property type="entry name" value="CBS"/>
    <property type="match status" value="2"/>
</dbReference>
<evidence type="ECO:0000256" key="3">
    <source>
        <dbReference type="ARBA" id="ARBA00022448"/>
    </source>
</evidence>
<evidence type="ECO:0000256" key="8">
    <source>
        <dbReference type="PROSITE-ProRule" id="PRU00703"/>
    </source>
</evidence>
<dbReference type="NCBIfam" id="TIGR00400">
    <property type="entry name" value="mgtE"/>
    <property type="match status" value="1"/>
</dbReference>
<reference evidence="11 12" key="1">
    <citation type="submission" date="2023-12" db="EMBL/GenBank/DDBJ databases">
        <title>Novel species of the genus Arcicella isolated from rivers.</title>
        <authorList>
            <person name="Lu H."/>
        </authorList>
    </citation>
    <scope>NUCLEOTIDE SEQUENCE [LARGE SCALE GENOMIC DNA]</scope>
    <source>
        <strain evidence="11 12">DC2W</strain>
    </source>
</reference>
<evidence type="ECO:0000313" key="11">
    <source>
        <dbReference type="EMBL" id="MEA5404696.1"/>
    </source>
</evidence>
<dbReference type="Gene3D" id="3.10.580.10">
    <property type="entry name" value="CBS-domain"/>
    <property type="match status" value="1"/>
</dbReference>
<dbReference type="SUPFAM" id="SSF54631">
    <property type="entry name" value="CBS-domain pair"/>
    <property type="match status" value="1"/>
</dbReference>
<keyword evidence="5 9" id="KW-0460">Magnesium</keyword>
<keyword evidence="4 9" id="KW-0812">Transmembrane</keyword>
<comment type="similarity">
    <text evidence="2 9">Belongs to the SLC41A transporter family.</text>
</comment>
<dbReference type="Pfam" id="PF01769">
    <property type="entry name" value="MgtE"/>
    <property type="match status" value="1"/>
</dbReference>
<comment type="subunit">
    <text evidence="9">Homodimer.</text>
</comment>
<keyword evidence="12" id="KW-1185">Reference proteome</keyword>
<dbReference type="SMART" id="SM00924">
    <property type="entry name" value="MgtE_N"/>
    <property type="match status" value="1"/>
</dbReference>
<dbReference type="InterPro" id="IPR006669">
    <property type="entry name" value="MgtE_transporter"/>
</dbReference>
<dbReference type="Gene3D" id="1.10.357.20">
    <property type="entry name" value="SLC41 divalent cation transporters, integral membrane domain"/>
    <property type="match status" value="1"/>
</dbReference>
<dbReference type="InterPro" id="IPR006667">
    <property type="entry name" value="SLC41_membr_dom"/>
</dbReference>
<evidence type="ECO:0000256" key="6">
    <source>
        <dbReference type="ARBA" id="ARBA00022989"/>
    </source>
</evidence>
<evidence type="ECO:0000259" key="10">
    <source>
        <dbReference type="PROSITE" id="PS51371"/>
    </source>
</evidence>
<feature type="transmembrane region" description="Helical" evidence="9">
    <location>
        <begin position="376"/>
        <end position="397"/>
    </location>
</feature>
<feature type="transmembrane region" description="Helical" evidence="9">
    <location>
        <begin position="443"/>
        <end position="465"/>
    </location>
</feature>
<comment type="caution">
    <text evidence="9">Lacks conserved residue(s) required for the propagation of feature annotation.</text>
</comment>
<comment type="caution">
    <text evidence="11">The sequence shown here is derived from an EMBL/GenBank/DDBJ whole genome shotgun (WGS) entry which is preliminary data.</text>
</comment>
<evidence type="ECO:0000256" key="4">
    <source>
        <dbReference type="ARBA" id="ARBA00022692"/>
    </source>
</evidence>
<gene>
    <name evidence="11" type="primary">mgtE</name>
    <name evidence="11" type="ORF">VB776_17310</name>
</gene>
<dbReference type="InterPro" id="IPR006668">
    <property type="entry name" value="Mg_transptr_MgtE_intracell_dom"/>
</dbReference>
<comment type="subcellular location">
    <subcellularLocation>
        <location evidence="9">Cell membrane</location>
        <topology evidence="9">Multi-pass membrane protein</topology>
    </subcellularLocation>
    <subcellularLocation>
        <location evidence="1">Membrane</location>
        <topology evidence="1">Multi-pass membrane protein</topology>
    </subcellularLocation>
</comment>
<organism evidence="11 12">
    <name type="scientific">Arcicella gelida</name>
    <dbReference type="NCBI Taxonomy" id="2984195"/>
    <lineage>
        <taxon>Bacteria</taxon>
        <taxon>Pseudomonadati</taxon>
        <taxon>Bacteroidota</taxon>
        <taxon>Cytophagia</taxon>
        <taxon>Cytophagales</taxon>
        <taxon>Flectobacillaceae</taxon>
        <taxon>Arcicella</taxon>
    </lineage>
</organism>
<dbReference type="Gene3D" id="1.25.60.10">
    <property type="entry name" value="MgtE N-terminal domain-like"/>
    <property type="match status" value="1"/>
</dbReference>
<feature type="domain" description="CBS" evidence="10">
    <location>
        <begin position="157"/>
        <end position="220"/>
    </location>
</feature>
<evidence type="ECO:0000256" key="9">
    <source>
        <dbReference type="RuleBase" id="RU362011"/>
    </source>
</evidence>
<comment type="function">
    <text evidence="9">Acts as a magnesium transporter.</text>
</comment>
<dbReference type="Pfam" id="PF03448">
    <property type="entry name" value="MgtE_N"/>
    <property type="match status" value="1"/>
</dbReference>
<dbReference type="Proteomes" id="UP001303899">
    <property type="component" value="Unassembled WGS sequence"/>
</dbReference>
<keyword evidence="9" id="KW-0479">Metal-binding</keyword>
<keyword evidence="7 9" id="KW-0472">Membrane</keyword>
<dbReference type="SUPFAM" id="SSF161093">
    <property type="entry name" value="MgtE membrane domain-like"/>
    <property type="match status" value="1"/>
</dbReference>
<keyword evidence="6 9" id="KW-1133">Transmembrane helix</keyword>
<dbReference type="InterPro" id="IPR038076">
    <property type="entry name" value="MgtE_N_sf"/>
</dbReference>
<dbReference type="InterPro" id="IPR046342">
    <property type="entry name" value="CBS_dom_sf"/>
</dbReference>
<dbReference type="PANTHER" id="PTHR43773">
    <property type="entry name" value="MAGNESIUM TRANSPORTER MGTE"/>
    <property type="match status" value="1"/>
</dbReference>
<keyword evidence="3 9" id="KW-0813">Transport</keyword>
<sequence length="466" mass="51764">MASPNEMEPINQQPFELTPFELTKEYLEKIQTAINQQENELIIAEMEELYPADITNILYELEGEEAHYLVRLLDKKLGAEIITNLDADDRKKFLKNFTAMEIAEYVDLLDSDDAVDILNEQPKDISEDIIGLLKDREQARFVNDLMHYDEDSAGGLMQKELIKINIKQSITECIEEIRRQAEDVENVSSVYVVDDESILLGRVSLKKIILAKRGARVADIYDENIVSVKTTAKGEEVADVMQKYDLEAVPVVNIQGRLLGRITIDDVVDFITESAQEDVQAMTGISEDVEEDDSVWRLVRSRLPWLLGGMVGSFFAARLIHNFEDLLSKIPAVAFFIPLIGSTGGNVGVQSSSIIVQSLADKSGIDISLSERLLKVLKVAFFNAIIAGIFAFLGSLIVDSANVQLSITVSLSIFSVVLLASFMGTLTPLVLNKFNINPAIASGPFITTTNDLLGYGVYLLIVYLLM</sequence>
<dbReference type="RefSeq" id="WP_323698133.1">
    <property type="nucleotide sequence ID" value="NZ_JAYGIL010000024.1"/>
</dbReference>
<feature type="domain" description="CBS" evidence="10">
    <location>
        <begin position="221"/>
        <end position="277"/>
    </location>
</feature>
<dbReference type="Pfam" id="PF00571">
    <property type="entry name" value="CBS"/>
    <property type="match status" value="2"/>
</dbReference>
<dbReference type="InterPro" id="IPR000644">
    <property type="entry name" value="CBS_dom"/>
</dbReference>